<dbReference type="FunFam" id="2.60.40.10:FF:000032">
    <property type="entry name" value="palladin isoform X1"/>
    <property type="match status" value="9"/>
</dbReference>
<dbReference type="Gene3D" id="2.40.155.10">
    <property type="entry name" value="Green fluorescent protein"/>
    <property type="match status" value="1"/>
</dbReference>
<comment type="subcellular location">
    <subcellularLocation>
        <location evidence="1">Membrane</location>
    </subcellularLocation>
    <subcellularLocation>
        <location evidence="2">Secreted</location>
        <location evidence="2">Extracellular space</location>
        <location evidence="2">Extracellular matrix</location>
    </subcellularLocation>
</comment>
<feature type="domain" description="Ig-like" evidence="16">
    <location>
        <begin position="695"/>
        <end position="796"/>
    </location>
</feature>
<keyword evidence="10" id="KW-1015">Disulfide bond</keyword>
<dbReference type="InterPro" id="IPR006605">
    <property type="entry name" value="G2_nidogen/fibulin_G2F"/>
</dbReference>
<feature type="domain" description="Ig-like" evidence="16">
    <location>
        <begin position="1167"/>
        <end position="1252"/>
    </location>
</feature>
<feature type="domain" description="Ig-like" evidence="16">
    <location>
        <begin position="600"/>
        <end position="688"/>
    </location>
</feature>
<dbReference type="SUPFAM" id="SSF57196">
    <property type="entry name" value="EGF/Laminin"/>
    <property type="match status" value="1"/>
</dbReference>
<dbReference type="STRING" id="307972.A0A2G8KUG2"/>
<dbReference type="InterPro" id="IPR003599">
    <property type="entry name" value="Ig_sub"/>
</dbReference>
<dbReference type="InterPro" id="IPR009017">
    <property type="entry name" value="GFP"/>
</dbReference>
<evidence type="ECO:0000259" key="15">
    <source>
        <dbReference type="PROSITE" id="PS50026"/>
    </source>
</evidence>
<dbReference type="InterPro" id="IPR013098">
    <property type="entry name" value="Ig_I-set"/>
</dbReference>
<evidence type="ECO:0000256" key="8">
    <source>
        <dbReference type="ARBA" id="ARBA00022837"/>
    </source>
</evidence>
<dbReference type="InterPro" id="IPR013783">
    <property type="entry name" value="Ig-like_fold"/>
</dbReference>
<dbReference type="PANTHER" id="PTHR45080">
    <property type="entry name" value="CONTACTIN 5"/>
    <property type="match status" value="1"/>
</dbReference>
<dbReference type="InterPro" id="IPR001881">
    <property type="entry name" value="EGF-like_Ca-bd_dom"/>
</dbReference>
<dbReference type="CDD" id="cd00054">
    <property type="entry name" value="EGF_CA"/>
    <property type="match status" value="7"/>
</dbReference>
<dbReference type="SMART" id="SM00209">
    <property type="entry name" value="TSP1"/>
    <property type="match status" value="4"/>
</dbReference>
<dbReference type="Pfam" id="PF07645">
    <property type="entry name" value="EGF_CA"/>
    <property type="match status" value="7"/>
</dbReference>
<evidence type="ECO:0000256" key="4">
    <source>
        <dbReference type="ARBA" id="ARBA00022530"/>
    </source>
</evidence>
<accession>A0A2G8KUG2</accession>
<dbReference type="OrthoDB" id="5985519at2759"/>
<dbReference type="PROSITE" id="PS50092">
    <property type="entry name" value="TSP1"/>
    <property type="match status" value="4"/>
</dbReference>
<evidence type="ECO:0000256" key="14">
    <source>
        <dbReference type="SAM" id="MobiDB-lite"/>
    </source>
</evidence>
<evidence type="ECO:0000256" key="6">
    <source>
        <dbReference type="ARBA" id="ARBA00022729"/>
    </source>
</evidence>
<evidence type="ECO:0000256" key="13">
    <source>
        <dbReference type="PROSITE-ProRule" id="PRU00076"/>
    </source>
</evidence>
<dbReference type="SMART" id="SM00179">
    <property type="entry name" value="EGF_CA"/>
    <property type="match status" value="7"/>
</dbReference>
<dbReference type="FunFam" id="2.60.40.10:FF:000186">
    <property type="entry name" value="Hemicentin 1"/>
    <property type="match status" value="2"/>
</dbReference>
<dbReference type="GO" id="GO:0005509">
    <property type="term" value="F:calcium ion binding"/>
    <property type="evidence" value="ECO:0007669"/>
    <property type="project" value="InterPro"/>
</dbReference>
<dbReference type="FunFam" id="2.10.25.10:FF:000119">
    <property type="entry name" value="vitamin K-dependent protein S"/>
    <property type="match status" value="1"/>
</dbReference>
<feature type="domain" description="EGF-like" evidence="15">
    <location>
        <begin position="2205"/>
        <end position="2243"/>
    </location>
</feature>
<feature type="domain" description="EGF-like" evidence="15">
    <location>
        <begin position="2164"/>
        <end position="2204"/>
    </location>
</feature>
<feature type="domain" description="Ig-like" evidence="16">
    <location>
        <begin position="1257"/>
        <end position="1338"/>
    </location>
</feature>
<dbReference type="FunFam" id="2.60.40.10:FF:000503">
    <property type="entry name" value="Hemicentin 1"/>
    <property type="match status" value="3"/>
</dbReference>
<keyword evidence="11" id="KW-0325">Glycoprotein</keyword>
<evidence type="ECO:0000313" key="18">
    <source>
        <dbReference type="EMBL" id="PIK51560.1"/>
    </source>
</evidence>
<dbReference type="GO" id="GO:0005886">
    <property type="term" value="C:plasma membrane"/>
    <property type="evidence" value="ECO:0007669"/>
    <property type="project" value="TreeGrafter"/>
</dbReference>
<keyword evidence="19" id="KW-1185">Reference proteome</keyword>
<keyword evidence="4" id="KW-0272">Extracellular matrix</keyword>
<feature type="domain" description="Ig-like" evidence="16">
    <location>
        <begin position="139"/>
        <end position="228"/>
    </location>
</feature>
<feature type="domain" description="Ig-like" evidence="16">
    <location>
        <begin position="986"/>
        <end position="1071"/>
    </location>
</feature>
<feature type="domain" description="Ig-like" evidence="16">
    <location>
        <begin position="231"/>
        <end position="321"/>
    </location>
</feature>
<dbReference type="InterPro" id="IPR007110">
    <property type="entry name" value="Ig-like_dom"/>
</dbReference>
<keyword evidence="12" id="KW-0393">Immunoglobulin domain</keyword>
<dbReference type="CDD" id="cd00096">
    <property type="entry name" value="Ig"/>
    <property type="match status" value="4"/>
</dbReference>
<dbReference type="InterPro" id="IPR009030">
    <property type="entry name" value="Growth_fac_rcpt_cys_sf"/>
</dbReference>
<dbReference type="FunFam" id="2.10.25.10:FF:000005">
    <property type="entry name" value="Fibrillin 2"/>
    <property type="match status" value="2"/>
</dbReference>
<dbReference type="PROSITE" id="PS50835">
    <property type="entry name" value="IG_LIKE"/>
    <property type="match status" value="16"/>
</dbReference>
<dbReference type="SMART" id="SM00408">
    <property type="entry name" value="IGc2"/>
    <property type="match status" value="16"/>
</dbReference>
<feature type="domain" description="Ig-like" evidence="16">
    <location>
        <begin position="48"/>
        <end position="132"/>
    </location>
</feature>
<keyword evidence="9" id="KW-0472">Membrane</keyword>
<keyword evidence="7" id="KW-0677">Repeat</keyword>
<dbReference type="PROSITE" id="PS01187">
    <property type="entry name" value="EGF_CA"/>
    <property type="match status" value="2"/>
</dbReference>
<feature type="compositionally biased region" description="Low complexity" evidence="14">
    <location>
        <begin position="1759"/>
        <end position="1772"/>
    </location>
</feature>
<evidence type="ECO:0000256" key="11">
    <source>
        <dbReference type="ARBA" id="ARBA00023180"/>
    </source>
</evidence>
<keyword evidence="3" id="KW-0964">Secreted</keyword>
<dbReference type="InterPro" id="IPR049883">
    <property type="entry name" value="NOTCH1_EGF-like"/>
</dbReference>
<sequence length="2415" mass="265291">MSLSETLVVVKQVCAYIKQAQFLLKIIFQLVKIRCPFCLFSYQKAVPPSINPSKDHFALPEGTDVILPCEADGVPIPEVTWEKDGIPLDMEGAQYQQLFLGSLRISPVQAVDAGEYVCTARNEAGEASKTVTLRVHIPPSVVPTIPRMTTARVNEDVILTCPITGTPEPIYRWKRNNHNLRLNSRRYRTMEDGRLMIIGATLMDNGEYVCVARNQAGVKSVGVNLQVTSEPQITGTQESEDYPVLEFESINLQCFMEDAYPPPTIEWYFQGRIVSENNFDFTLSNNRQVLEIKSATAEDAGQYYCLVSNAVGSSRRVWNVDVLVSPTIRNGAPQTIKISRPSQYVSFPCVAEGNPRPTTTWLKDGQELQPRDGRHLISSDGTLVITMAHSEDTGVYTCQTSNLAGEDTKTVTLEVLVPPSITQGPDTIFVTAGLPAFLHCETSGFPAPDISWERNYRVVAVNSHSFHQFDNGTLMINSSRPLDSGEYICVAESRAGTAYSQTNLIVNELPLIHLPPMNEQEVINGEDLVLHCPVSGTPLPTILWLKDDEVVDPTVVQMYDNGTILIPGAEPSDSGNYTCFVTNMAGNDSVMTAVYVYVTPRIMQQENAFEINILLGEAVSLICQVEEGTPFPRISWFKGGTRLSGNSLDVTIDNRGQRLSISQAQLANTGRYKCVAENAAGSAQRFFGILVMSKPSIGNVPSTISSQEASELRVSYNLVRSEPLTLNCDAHSTPPPIITWLKDGRVLVPGNSWPNVTIDSDGQYLHVNSVDEEHSGEYTCVAMNQAGNATRSFLVDVLMPPEVEGSEITHNMTAIQNEPFKMVCETDESIPAKIAWYHNGRKLRKYDQGRSISKTGTVLTLQNPQREDRGDYYCEVSNQAGSERKHFSVDIYVPGYTTSENTELSVLTGASVPLECHGFGYPEPTVSWTKDGAEITLTNDRYALLSDGTLIIPEITVSDSGLYECTVSNVAGRQSYSVTIEVQVPPTIITSITKITTIINSTSQIPCVAVGTPKPIITWRKDRRMVDVTDGYAIQESGTLLIRSTQLYDSGRYACVAQNEAGHDAMELTLEVHVPPMVTPVLETYSVVEDTAVTLECRATGTPEPQIRWYFGDLQLASSSHQYHILYNGGLQIPIVRREDTGSFTCVASNPAGEDSGLRFLEVTVPPMILPRPSTVSVDATEDLHLVCDVDGIPLPTIMWHKDGELIRGEPRMSFNEDGSLTIASSVASDAGTYLCVATSSEGRDSMQIEVTVNVPPTITYSPADKEVASGDRLEVTCEASGFPDPEFRWFHNRTEIRSPPTINGRSTLIRENVMKEDSGLYRCRAENVAGQQSMIFTLLVRVPPQIVDPPAPVEALVGNTVEMRCAIEGEPLPEVSWSKNDETVILNDRVALMQNGSLMIHNTLPQDSGAYKCLAYNRYGMTISAEAMLSIKSAPSIVVGPMNTTIDKGEMVLLDCMVTGNPAPVVRWRKGSYDILLTSGVTIFSNNSLLIVTSRRQDTGAYICEAFNVKGRAEATAYLTVRVDGAYSDWAEWGPCSVTCGSGEKFRHRSCNNPPPQYGGRPCIGLNTSRAGCNLAPCPEDGQWGQWHAWRPCSKTCGEGVQQRVRRCDSPAPRHGGQACEGFGFEERMCRHTECPVNGGFSQWSDWSTCSSSCGGGIKTRTRTCSSPAPVFGGANCLGQTRDRLVCMPEPCPIHGSWSDWGPWSICSATCDGGFQERYRSCNNPSRITMAGSVPEEAGNRGPATMTDHAQPMVTGERGPAGASARPPAGRVSVEGTGRAITPPLGITASSAWETRISSGGAMSQTAWRVFARVIGNLNGVLFGDGIMMVNISNEQDGNTRVVARVHNIPNSAVYAFQSLMSLLSPAYWTSAFEVNGAFNGYTLTDGMYTSAQEVSFASGEKVKMTISSTGVDRNGTLQVHIVVDGETPEFTSQDDIQVLNHKESFIQIGRGKLYGYTSKMILVNNQALPVAWNATINYQNERRMPYLVQSVSNEPFQMDYHVGEQAIRYGLRVYVSKGNPSNQCPAGFTLDLSGPYCRDVDECENGACSHGCSNYPGGYVCTCPSGWKRALDQENCIDINECTIVQGICSQQCVNTHGSYRCECTRGYRLEGESTCLDVNECAENVHNCRPNQICRNTRGHYSCFNNCQTGFDAARNGSCVDIDECRLGTHNCIGRQRCQNIQGGYQCLCPQGYRPEHKRCVDINECLQHPCLDLCINTEGDYECQCPAGYSLLSDRKSCTRREPYQQLVRCGSGYQYSVHERRCKDIDECSLRISPCQGHCHNTEGSYYCSCPEGYRRLLDGESCQDIDECATGRARCATGMTCLNTLGSYRCEDLSCPPYYVRTSASQCIRKCPFNNEECANLDDRIQYHFLNKPSGIRQGSDLIQLSVIREADGSVHSQFSIYDHRSTGG</sequence>
<feature type="domain" description="Ig-like" evidence="16">
    <location>
        <begin position="510"/>
        <end position="597"/>
    </location>
</feature>
<dbReference type="SMART" id="SM00409">
    <property type="entry name" value="IG"/>
    <property type="match status" value="16"/>
</dbReference>
<evidence type="ECO:0000256" key="10">
    <source>
        <dbReference type="ARBA" id="ARBA00023157"/>
    </source>
</evidence>
<comment type="caution">
    <text evidence="18">The sequence shown here is derived from an EMBL/GenBank/DDBJ whole genome shotgun (WGS) entry which is preliminary data.</text>
</comment>
<dbReference type="Gene3D" id="2.10.25.10">
    <property type="entry name" value="Laminin"/>
    <property type="match status" value="7"/>
</dbReference>
<dbReference type="PROSITE" id="PS50026">
    <property type="entry name" value="EGF_3"/>
    <property type="match status" value="5"/>
</dbReference>
<dbReference type="PROSITE" id="PS01186">
    <property type="entry name" value="EGF_2"/>
    <property type="match status" value="5"/>
</dbReference>
<gene>
    <name evidence="18" type="ORF">BSL78_11551</name>
</gene>
<dbReference type="Pfam" id="PF07679">
    <property type="entry name" value="I-set"/>
    <property type="match status" value="10"/>
</dbReference>
<feature type="domain" description="EGF-like" evidence="15">
    <location>
        <begin position="2269"/>
        <end position="2309"/>
    </location>
</feature>
<evidence type="ECO:0000259" key="17">
    <source>
        <dbReference type="PROSITE" id="PS50993"/>
    </source>
</evidence>
<keyword evidence="6" id="KW-0732">Signal</keyword>
<dbReference type="Proteomes" id="UP000230750">
    <property type="component" value="Unassembled WGS sequence"/>
</dbReference>
<dbReference type="SUPFAM" id="SSF82895">
    <property type="entry name" value="TSP-1 type 1 repeat"/>
    <property type="match status" value="4"/>
</dbReference>
<evidence type="ECO:0000256" key="5">
    <source>
        <dbReference type="ARBA" id="ARBA00022536"/>
    </source>
</evidence>
<dbReference type="InterPro" id="IPR050958">
    <property type="entry name" value="Cell_Adh-Cytoskel_Orgn"/>
</dbReference>
<dbReference type="SUPFAM" id="SSF57184">
    <property type="entry name" value="Growth factor receptor domain"/>
    <property type="match status" value="2"/>
</dbReference>
<evidence type="ECO:0000256" key="3">
    <source>
        <dbReference type="ARBA" id="ARBA00022525"/>
    </source>
</evidence>
<protein>
    <submittedName>
        <fullName evidence="18">Putative hemicentin-1</fullName>
    </submittedName>
</protein>
<dbReference type="InterPro" id="IPR000884">
    <property type="entry name" value="TSP1_rpt"/>
</dbReference>
<dbReference type="InterPro" id="IPR036179">
    <property type="entry name" value="Ig-like_dom_sf"/>
</dbReference>
<dbReference type="InterPro" id="IPR000742">
    <property type="entry name" value="EGF"/>
</dbReference>
<feature type="domain" description="Ig-like" evidence="16">
    <location>
        <begin position="419"/>
        <end position="505"/>
    </location>
</feature>
<feature type="region of interest" description="Disordered" evidence="14">
    <location>
        <begin position="1757"/>
        <end position="1781"/>
    </location>
</feature>
<dbReference type="InterPro" id="IPR018097">
    <property type="entry name" value="EGF_Ca-bd_CS"/>
</dbReference>
<keyword evidence="8" id="KW-0106">Calcium</keyword>
<dbReference type="InterPro" id="IPR000152">
    <property type="entry name" value="EGF-type_Asp/Asn_hydroxyl_site"/>
</dbReference>
<evidence type="ECO:0000256" key="1">
    <source>
        <dbReference type="ARBA" id="ARBA00004370"/>
    </source>
</evidence>
<dbReference type="InterPro" id="IPR003598">
    <property type="entry name" value="Ig_sub2"/>
</dbReference>
<feature type="domain" description="Ig-like" evidence="16">
    <location>
        <begin position="1345"/>
        <end position="1431"/>
    </location>
</feature>
<feature type="domain" description="Ig-like" evidence="16">
    <location>
        <begin position="1076"/>
        <end position="1164"/>
    </location>
</feature>
<evidence type="ECO:0000256" key="12">
    <source>
        <dbReference type="ARBA" id="ARBA00023319"/>
    </source>
</evidence>
<comment type="caution">
    <text evidence="13">Lacks conserved residue(s) required for the propagation of feature annotation.</text>
</comment>
<organism evidence="18 19">
    <name type="scientific">Stichopus japonicus</name>
    <name type="common">Sea cucumber</name>
    <dbReference type="NCBI Taxonomy" id="307972"/>
    <lineage>
        <taxon>Eukaryota</taxon>
        <taxon>Metazoa</taxon>
        <taxon>Echinodermata</taxon>
        <taxon>Eleutherozoa</taxon>
        <taxon>Echinozoa</taxon>
        <taxon>Holothuroidea</taxon>
        <taxon>Aspidochirotacea</taxon>
        <taxon>Aspidochirotida</taxon>
        <taxon>Stichopodidae</taxon>
        <taxon>Apostichopus</taxon>
    </lineage>
</organism>
<dbReference type="InterPro" id="IPR036383">
    <property type="entry name" value="TSP1_rpt_sf"/>
</dbReference>
<evidence type="ECO:0000259" key="16">
    <source>
        <dbReference type="PROSITE" id="PS50835"/>
    </source>
</evidence>
<dbReference type="SUPFAM" id="SSF48726">
    <property type="entry name" value="Immunoglobulin"/>
    <property type="match status" value="16"/>
</dbReference>
<dbReference type="PROSITE" id="PS00010">
    <property type="entry name" value="ASX_HYDROXYL"/>
    <property type="match status" value="5"/>
</dbReference>
<dbReference type="SMART" id="SM00682">
    <property type="entry name" value="G2F"/>
    <property type="match status" value="1"/>
</dbReference>
<dbReference type="PANTHER" id="PTHR45080:SF8">
    <property type="entry name" value="IG-LIKE DOMAIN-CONTAINING PROTEIN"/>
    <property type="match status" value="1"/>
</dbReference>
<reference evidence="18 19" key="1">
    <citation type="journal article" date="2017" name="PLoS Biol.">
        <title>The sea cucumber genome provides insights into morphological evolution and visceral regeneration.</title>
        <authorList>
            <person name="Zhang X."/>
            <person name="Sun L."/>
            <person name="Yuan J."/>
            <person name="Sun Y."/>
            <person name="Gao Y."/>
            <person name="Zhang L."/>
            <person name="Li S."/>
            <person name="Dai H."/>
            <person name="Hamel J.F."/>
            <person name="Liu C."/>
            <person name="Yu Y."/>
            <person name="Liu S."/>
            <person name="Lin W."/>
            <person name="Guo K."/>
            <person name="Jin S."/>
            <person name="Xu P."/>
            <person name="Storey K.B."/>
            <person name="Huan P."/>
            <person name="Zhang T."/>
            <person name="Zhou Y."/>
            <person name="Zhang J."/>
            <person name="Lin C."/>
            <person name="Li X."/>
            <person name="Xing L."/>
            <person name="Huo D."/>
            <person name="Sun M."/>
            <person name="Wang L."/>
            <person name="Mercier A."/>
            <person name="Li F."/>
            <person name="Yang H."/>
            <person name="Xiang J."/>
        </authorList>
    </citation>
    <scope>NUCLEOTIDE SEQUENCE [LARGE SCALE GENOMIC DNA]</scope>
    <source>
        <strain evidence="18">Shaxun</strain>
        <tissue evidence="18">Muscle</tissue>
    </source>
</reference>
<dbReference type="Pfam" id="PF07474">
    <property type="entry name" value="G2F"/>
    <property type="match status" value="1"/>
</dbReference>
<dbReference type="FunFam" id="2.60.40.10:FF:000004">
    <property type="entry name" value="DCC isoform 1"/>
    <property type="match status" value="1"/>
</dbReference>
<evidence type="ECO:0000256" key="7">
    <source>
        <dbReference type="ARBA" id="ARBA00022737"/>
    </source>
</evidence>
<evidence type="ECO:0000256" key="2">
    <source>
        <dbReference type="ARBA" id="ARBA00004498"/>
    </source>
</evidence>
<dbReference type="Pfam" id="PF13927">
    <property type="entry name" value="Ig_3"/>
    <property type="match status" value="6"/>
</dbReference>
<keyword evidence="5 13" id="KW-0245">EGF-like domain</keyword>
<feature type="domain" description="Nidogen G2 beta-barrel" evidence="17">
    <location>
        <begin position="1807"/>
        <end position="2027"/>
    </location>
</feature>
<evidence type="ECO:0000256" key="9">
    <source>
        <dbReference type="ARBA" id="ARBA00023136"/>
    </source>
</evidence>
<dbReference type="SUPFAM" id="SSF54511">
    <property type="entry name" value="GFP-like"/>
    <property type="match status" value="1"/>
</dbReference>
<feature type="domain" description="EGF-like" evidence="15">
    <location>
        <begin position="2041"/>
        <end position="2079"/>
    </location>
</feature>
<feature type="domain" description="EGF-like" evidence="15">
    <location>
        <begin position="2080"/>
        <end position="2119"/>
    </location>
</feature>
<dbReference type="Pfam" id="PF00090">
    <property type="entry name" value="TSP_1"/>
    <property type="match status" value="4"/>
</dbReference>
<dbReference type="GO" id="GO:0007156">
    <property type="term" value="P:homophilic cell adhesion via plasma membrane adhesion molecules"/>
    <property type="evidence" value="ECO:0007669"/>
    <property type="project" value="TreeGrafter"/>
</dbReference>
<feature type="domain" description="Ig-like" evidence="16">
    <location>
        <begin position="1436"/>
        <end position="1521"/>
    </location>
</feature>
<proteinExistence type="predicted"/>
<name>A0A2G8KUG2_STIJA</name>
<dbReference type="PROSITE" id="PS50993">
    <property type="entry name" value="NIDOGEN_G2"/>
    <property type="match status" value="1"/>
</dbReference>
<dbReference type="Gene3D" id="2.60.40.10">
    <property type="entry name" value="Immunoglobulins"/>
    <property type="match status" value="16"/>
</dbReference>
<dbReference type="Gene3D" id="2.20.100.10">
    <property type="entry name" value="Thrombospondin type-1 (TSP1) repeat"/>
    <property type="match status" value="4"/>
</dbReference>
<dbReference type="SMART" id="SM00181">
    <property type="entry name" value="EGF"/>
    <property type="match status" value="7"/>
</dbReference>
<evidence type="ECO:0000313" key="19">
    <source>
        <dbReference type="Proteomes" id="UP000230750"/>
    </source>
</evidence>
<feature type="domain" description="Ig-like" evidence="16">
    <location>
        <begin position="894"/>
        <end position="981"/>
    </location>
</feature>
<feature type="domain" description="Ig-like" evidence="16">
    <location>
        <begin position="326"/>
        <end position="412"/>
    </location>
</feature>
<dbReference type="EMBL" id="MRZV01000366">
    <property type="protein sequence ID" value="PIK51560.1"/>
    <property type="molecule type" value="Genomic_DNA"/>
</dbReference>
<feature type="domain" description="Ig-like" evidence="16">
    <location>
        <begin position="801"/>
        <end position="890"/>
    </location>
</feature>
<dbReference type="FunFam" id="2.20.100.10:FF:000007">
    <property type="entry name" value="Thrombospondin 1"/>
    <property type="match status" value="3"/>
</dbReference>